<reference evidence="3" key="1">
    <citation type="journal article" date="2013" name="Nature">
        <title>Draft genome of the wheat A-genome progenitor Triticum urartu.</title>
        <authorList>
            <person name="Ling H.Q."/>
            <person name="Zhao S."/>
            <person name="Liu D."/>
            <person name="Wang J."/>
            <person name="Sun H."/>
            <person name="Zhang C."/>
            <person name="Fan H."/>
            <person name="Li D."/>
            <person name="Dong L."/>
            <person name="Tao Y."/>
            <person name="Gao C."/>
            <person name="Wu H."/>
            <person name="Li Y."/>
            <person name="Cui Y."/>
            <person name="Guo X."/>
            <person name="Zheng S."/>
            <person name="Wang B."/>
            <person name="Yu K."/>
            <person name="Liang Q."/>
            <person name="Yang W."/>
            <person name="Lou X."/>
            <person name="Chen J."/>
            <person name="Feng M."/>
            <person name="Jian J."/>
            <person name="Zhang X."/>
            <person name="Luo G."/>
            <person name="Jiang Y."/>
            <person name="Liu J."/>
            <person name="Wang Z."/>
            <person name="Sha Y."/>
            <person name="Zhang B."/>
            <person name="Wu H."/>
            <person name="Tang D."/>
            <person name="Shen Q."/>
            <person name="Xue P."/>
            <person name="Zou S."/>
            <person name="Wang X."/>
            <person name="Liu X."/>
            <person name="Wang F."/>
            <person name="Yang Y."/>
            <person name="An X."/>
            <person name="Dong Z."/>
            <person name="Zhang K."/>
            <person name="Zhang X."/>
            <person name="Luo M.C."/>
            <person name="Dvorak J."/>
            <person name="Tong Y."/>
            <person name="Wang J."/>
            <person name="Yang H."/>
            <person name="Li Z."/>
            <person name="Wang D."/>
            <person name="Zhang A."/>
            <person name="Wang J."/>
        </authorList>
    </citation>
    <scope>NUCLEOTIDE SEQUENCE</scope>
    <source>
        <strain evidence="3">cv. G1812</strain>
    </source>
</reference>
<sequence length="117" mass="12221">MNQLHYPNTSPASHRIYLQGLPEDAFVPERIEACSHGTHRSPPPPLPPSSCTGRAPPGSRTGKPLRKLEKTHQHGAAQLCLEQSRVSVPGAGNYGGAGSRGGEQERGGAGWAVGGHG</sequence>
<dbReference type="Gramene" id="TuG1812G0200004242.01.T01">
    <property type="protein sequence ID" value="TuG1812G0200004242.01.T01.cds389902"/>
    <property type="gene ID" value="TuG1812G0200004242.01"/>
</dbReference>
<accession>A0A8R7PI12</accession>
<feature type="compositionally biased region" description="Gly residues" evidence="1">
    <location>
        <begin position="92"/>
        <end position="117"/>
    </location>
</feature>
<proteinExistence type="predicted"/>
<reference evidence="2" key="3">
    <citation type="submission" date="2022-06" db="UniProtKB">
        <authorList>
            <consortium name="EnsemblPlants"/>
        </authorList>
    </citation>
    <scope>IDENTIFICATION</scope>
</reference>
<evidence type="ECO:0000256" key="1">
    <source>
        <dbReference type="SAM" id="MobiDB-lite"/>
    </source>
</evidence>
<name>A0A8R7PI12_TRIUA</name>
<evidence type="ECO:0000313" key="3">
    <source>
        <dbReference type="Proteomes" id="UP000015106"/>
    </source>
</evidence>
<feature type="region of interest" description="Disordered" evidence="1">
    <location>
        <begin position="29"/>
        <end position="117"/>
    </location>
</feature>
<evidence type="ECO:0000313" key="2">
    <source>
        <dbReference type="EnsemblPlants" id="TuG1812G0200004242.01.T01.cds389902"/>
    </source>
</evidence>
<reference evidence="2" key="2">
    <citation type="submission" date="2018-03" db="EMBL/GenBank/DDBJ databases">
        <title>The Triticum urartu genome reveals the dynamic nature of wheat genome evolution.</title>
        <authorList>
            <person name="Ling H."/>
            <person name="Ma B."/>
            <person name="Shi X."/>
            <person name="Liu H."/>
            <person name="Dong L."/>
            <person name="Sun H."/>
            <person name="Cao Y."/>
            <person name="Gao Q."/>
            <person name="Zheng S."/>
            <person name="Li Y."/>
            <person name="Yu Y."/>
            <person name="Du H."/>
            <person name="Qi M."/>
            <person name="Li Y."/>
            <person name="Yu H."/>
            <person name="Cui Y."/>
            <person name="Wang N."/>
            <person name="Chen C."/>
            <person name="Wu H."/>
            <person name="Zhao Y."/>
            <person name="Zhang J."/>
            <person name="Li Y."/>
            <person name="Zhou W."/>
            <person name="Zhang B."/>
            <person name="Hu W."/>
            <person name="Eijk M."/>
            <person name="Tang J."/>
            <person name="Witsenboer H."/>
            <person name="Zhao S."/>
            <person name="Li Z."/>
            <person name="Zhang A."/>
            <person name="Wang D."/>
            <person name="Liang C."/>
        </authorList>
    </citation>
    <scope>NUCLEOTIDE SEQUENCE [LARGE SCALE GENOMIC DNA]</scope>
    <source>
        <strain evidence="2">cv. G1812</strain>
    </source>
</reference>
<organism evidence="2 3">
    <name type="scientific">Triticum urartu</name>
    <name type="common">Red wild einkorn</name>
    <name type="synonym">Crithodium urartu</name>
    <dbReference type="NCBI Taxonomy" id="4572"/>
    <lineage>
        <taxon>Eukaryota</taxon>
        <taxon>Viridiplantae</taxon>
        <taxon>Streptophyta</taxon>
        <taxon>Embryophyta</taxon>
        <taxon>Tracheophyta</taxon>
        <taxon>Spermatophyta</taxon>
        <taxon>Magnoliopsida</taxon>
        <taxon>Liliopsida</taxon>
        <taxon>Poales</taxon>
        <taxon>Poaceae</taxon>
        <taxon>BOP clade</taxon>
        <taxon>Pooideae</taxon>
        <taxon>Triticodae</taxon>
        <taxon>Triticeae</taxon>
        <taxon>Triticinae</taxon>
        <taxon>Triticum</taxon>
    </lineage>
</organism>
<keyword evidence="3" id="KW-1185">Reference proteome</keyword>
<dbReference type="AlphaFoldDB" id="A0A8R7PI12"/>
<protein>
    <submittedName>
        <fullName evidence="2">Uncharacterized protein</fullName>
    </submittedName>
</protein>
<dbReference type="EnsemblPlants" id="TuG1812G0200004242.01.T01">
    <property type="protein sequence ID" value="TuG1812G0200004242.01.T01.cds389902"/>
    <property type="gene ID" value="TuG1812G0200004242.01"/>
</dbReference>
<dbReference type="Proteomes" id="UP000015106">
    <property type="component" value="Chromosome 2"/>
</dbReference>